<name>A0A1H6KGV2_MYCRU</name>
<evidence type="ECO:0000259" key="1">
    <source>
        <dbReference type="PROSITE" id="PS51674"/>
    </source>
</evidence>
<reference evidence="3" key="1">
    <citation type="submission" date="2016-10" db="EMBL/GenBank/DDBJ databases">
        <authorList>
            <person name="Varghese N."/>
            <person name="Submissions S."/>
        </authorList>
    </citation>
    <scope>NUCLEOTIDE SEQUENCE [LARGE SCALE GENOMIC DNA]</scope>
    <source>
        <strain evidence="3">DSM 45405</strain>
    </source>
</reference>
<dbReference type="InterPro" id="IPR034768">
    <property type="entry name" value="4FE4S_WBL"/>
</dbReference>
<gene>
    <name evidence="2" type="ORF">SAMN04489835_3148</name>
</gene>
<protein>
    <submittedName>
        <fullName evidence="2">WhiB family transcriptional regulator, redox-sensing transcriptional regulator</fullName>
    </submittedName>
</protein>
<proteinExistence type="predicted"/>
<feature type="domain" description="4Fe-4S Wbl-type" evidence="1">
    <location>
        <begin position="37"/>
        <end position="90"/>
    </location>
</feature>
<dbReference type="AlphaFoldDB" id="A0A1H6KGV2"/>
<organism evidence="2 3">
    <name type="scientific">Mycolicibacterium rutilum</name>
    <name type="common">Mycobacterium rutilum</name>
    <dbReference type="NCBI Taxonomy" id="370526"/>
    <lineage>
        <taxon>Bacteria</taxon>
        <taxon>Bacillati</taxon>
        <taxon>Actinomycetota</taxon>
        <taxon>Actinomycetes</taxon>
        <taxon>Mycobacteriales</taxon>
        <taxon>Mycobacteriaceae</taxon>
        <taxon>Mycolicibacterium</taxon>
    </lineage>
</organism>
<dbReference type="OrthoDB" id="4379056at2"/>
<dbReference type="Proteomes" id="UP000182915">
    <property type="component" value="Chromosome I"/>
</dbReference>
<evidence type="ECO:0000313" key="2">
    <source>
        <dbReference type="EMBL" id="SEH71065.1"/>
    </source>
</evidence>
<dbReference type="STRING" id="370526.SAMN04489835_3148"/>
<evidence type="ECO:0000313" key="3">
    <source>
        <dbReference type="Proteomes" id="UP000182915"/>
    </source>
</evidence>
<dbReference type="Pfam" id="PF02467">
    <property type="entry name" value="Whib"/>
    <property type="match status" value="1"/>
</dbReference>
<accession>A0A1H6KGV2</accession>
<dbReference type="PROSITE" id="PS51674">
    <property type="entry name" value="4FE4S_WBL"/>
    <property type="match status" value="1"/>
</dbReference>
<keyword evidence="3" id="KW-1185">Reference proteome</keyword>
<dbReference type="EMBL" id="LT629971">
    <property type="protein sequence ID" value="SEH71065.1"/>
    <property type="molecule type" value="Genomic_DNA"/>
</dbReference>
<sequence length="114" mass="12475">MALDDRVAQRTGRRPVTGAVSLVPQVPMAPDEAPLGACIQDPDRWMTRADEGAKELCRACPRRWMCAQDACQTPGAVGLWAGIFIPSTGRARQFALRQLQSLAERNGFSVRHVS</sequence>